<dbReference type="InterPro" id="IPR002347">
    <property type="entry name" value="SDR_fam"/>
</dbReference>
<proteinExistence type="inferred from homology"/>
<evidence type="ECO:0000256" key="1">
    <source>
        <dbReference type="ARBA" id="ARBA00006484"/>
    </source>
</evidence>
<dbReference type="OrthoDB" id="1274115at2759"/>
<dbReference type="PANTHER" id="PTHR43976:SF16">
    <property type="entry name" value="SHORT-CHAIN DEHYDROGENASE_REDUCTASE FAMILY PROTEIN"/>
    <property type="match status" value="1"/>
</dbReference>
<evidence type="ECO:0000313" key="5">
    <source>
        <dbReference type="Proteomes" id="UP000054302"/>
    </source>
</evidence>
<evidence type="ECO:0000256" key="2">
    <source>
        <dbReference type="ARBA" id="ARBA00023002"/>
    </source>
</evidence>
<dbReference type="RefSeq" id="XP_016223446.1">
    <property type="nucleotide sequence ID" value="XM_016371153.1"/>
</dbReference>
<dbReference type="InterPro" id="IPR036291">
    <property type="entry name" value="NAD(P)-bd_dom_sf"/>
</dbReference>
<gene>
    <name evidence="4" type="ORF">PV10_06363</name>
</gene>
<keyword evidence="2" id="KW-0560">Oxidoreductase</keyword>
<dbReference type="PRINTS" id="PR00081">
    <property type="entry name" value="GDHRDH"/>
</dbReference>
<protein>
    <submittedName>
        <fullName evidence="4">Uncharacterized protein</fullName>
    </submittedName>
</protein>
<dbReference type="GeneID" id="27324208"/>
<dbReference type="Proteomes" id="UP000054302">
    <property type="component" value="Unassembled WGS sequence"/>
</dbReference>
<dbReference type="Pfam" id="PF00106">
    <property type="entry name" value="adh_short"/>
    <property type="match status" value="1"/>
</dbReference>
<dbReference type="AlphaFoldDB" id="A0A0D1ZB11"/>
<dbReference type="Gene3D" id="3.40.50.720">
    <property type="entry name" value="NAD(P)-binding Rossmann-like Domain"/>
    <property type="match status" value="1"/>
</dbReference>
<comment type="similarity">
    <text evidence="1 3">Belongs to the short-chain dehydrogenases/reductases (SDR) family.</text>
</comment>
<accession>A0A0D1ZB11</accession>
<keyword evidence="5" id="KW-1185">Reference proteome</keyword>
<dbReference type="GO" id="GO:0016491">
    <property type="term" value="F:oxidoreductase activity"/>
    <property type="evidence" value="ECO:0007669"/>
    <property type="project" value="UniProtKB-KW"/>
</dbReference>
<evidence type="ECO:0000256" key="3">
    <source>
        <dbReference type="RuleBase" id="RU000363"/>
    </source>
</evidence>
<dbReference type="VEuPathDB" id="FungiDB:PV10_06363"/>
<dbReference type="InterPro" id="IPR051911">
    <property type="entry name" value="SDR_oxidoreductase"/>
</dbReference>
<dbReference type="STRING" id="212818.A0A0D1ZB11"/>
<reference evidence="4 5" key="1">
    <citation type="submission" date="2015-01" db="EMBL/GenBank/DDBJ databases">
        <title>The Genome Sequence of Exophiala mesophila CBS40295.</title>
        <authorList>
            <consortium name="The Broad Institute Genomics Platform"/>
            <person name="Cuomo C."/>
            <person name="de Hoog S."/>
            <person name="Gorbushina A."/>
            <person name="Stielow B."/>
            <person name="Teixiera M."/>
            <person name="Abouelleil A."/>
            <person name="Chapman S.B."/>
            <person name="Priest M."/>
            <person name="Young S.K."/>
            <person name="Wortman J."/>
            <person name="Nusbaum C."/>
            <person name="Birren B."/>
        </authorList>
    </citation>
    <scope>NUCLEOTIDE SEQUENCE [LARGE SCALE GENOMIC DNA]</scope>
    <source>
        <strain evidence="4 5">CBS 40295</strain>
    </source>
</reference>
<dbReference type="HOGENOM" id="CLU_010194_2_9_1"/>
<dbReference type="OMA" id="MARIWFV"/>
<dbReference type="CDD" id="cd05374">
    <property type="entry name" value="17beta-HSD-like_SDR_c"/>
    <property type="match status" value="1"/>
</dbReference>
<dbReference type="PRINTS" id="PR00080">
    <property type="entry name" value="SDRFAMILY"/>
</dbReference>
<evidence type="ECO:0000313" key="4">
    <source>
        <dbReference type="EMBL" id="KIV91872.1"/>
    </source>
</evidence>
<dbReference type="EMBL" id="KN847523">
    <property type="protein sequence ID" value="KIV91872.1"/>
    <property type="molecule type" value="Genomic_DNA"/>
</dbReference>
<name>A0A0D1ZB11_EXOME</name>
<sequence length="273" mass="28820">MTKVWFITGSSRGLGRRLTEYALAQGDSVIATARDSSTLSDLAQTHGPQILTVSLDVQSYPSAASAISAGLAQFGHIDIVVNNAGYANIDSVEDISMATFRAQVETNLFGVVHVSKAVTPILRAQGHGHIVQISSLGGRLGSPGLSAYQCSKWAVGGVSTCLAAELAPLGVKVTVLEPGGIRTDWSGSSMETREPSGPYKETVGAFSDMIRGYHGQEPSLPEKFGPIIDTLYASEEPPVRMLIGPDALQFAKQIADAQAKSDEKWKELSASSV</sequence>
<dbReference type="PANTHER" id="PTHR43976">
    <property type="entry name" value="SHORT CHAIN DEHYDROGENASE"/>
    <property type="match status" value="1"/>
</dbReference>
<organism evidence="4 5">
    <name type="scientific">Exophiala mesophila</name>
    <name type="common">Black yeast-like fungus</name>
    <dbReference type="NCBI Taxonomy" id="212818"/>
    <lineage>
        <taxon>Eukaryota</taxon>
        <taxon>Fungi</taxon>
        <taxon>Dikarya</taxon>
        <taxon>Ascomycota</taxon>
        <taxon>Pezizomycotina</taxon>
        <taxon>Eurotiomycetes</taxon>
        <taxon>Chaetothyriomycetidae</taxon>
        <taxon>Chaetothyriales</taxon>
        <taxon>Herpotrichiellaceae</taxon>
        <taxon>Exophiala</taxon>
    </lineage>
</organism>
<dbReference type="SUPFAM" id="SSF51735">
    <property type="entry name" value="NAD(P)-binding Rossmann-fold domains"/>
    <property type="match status" value="1"/>
</dbReference>